<dbReference type="PROSITE" id="PS00061">
    <property type="entry name" value="ADH_SHORT"/>
    <property type="match status" value="1"/>
</dbReference>
<evidence type="ECO:0000256" key="1">
    <source>
        <dbReference type="ARBA" id="ARBA00006484"/>
    </source>
</evidence>
<dbReference type="InterPro" id="IPR002347">
    <property type="entry name" value="SDR_fam"/>
</dbReference>
<feature type="region of interest" description="Disordered" evidence="3">
    <location>
        <begin position="94"/>
        <end position="113"/>
    </location>
</feature>
<dbReference type="PANTHER" id="PTHR42760">
    <property type="entry name" value="SHORT-CHAIN DEHYDROGENASES/REDUCTASES FAMILY MEMBER"/>
    <property type="match status" value="1"/>
</dbReference>
<dbReference type="AlphaFoldDB" id="A0A7S3DS76"/>
<comment type="similarity">
    <text evidence="1 2">Belongs to the short-chain dehydrogenases/reductases (SDR) family.</text>
</comment>
<name>A0A7S3DS76_9STRA</name>
<organism evidence="5">
    <name type="scientific">Entomoneis paludosa</name>
    <dbReference type="NCBI Taxonomy" id="265537"/>
    <lineage>
        <taxon>Eukaryota</taxon>
        <taxon>Sar</taxon>
        <taxon>Stramenopiles</taxon>
        <taxon>Ochrophyta</taxon>
        <taxon>Bacillariophyta</taxon>
        <taxon>Bacillariophyceae</taxon>
        <taxon>Bacillariophycidae</taxon>
        <taxon>Entomoneidaceae</taxon>
        <taxon>Entomoneis</taxon>
    </lineage>
</organism>
<evidence type="ECO:0000256" key="4">
    <source>
        <dbReference type="SAM" id="SignalP"/>
    </source>
</evidence>
<gene>
    <name evidence="5" type="ORF">APAL1065_LOCUS16449</name>
</gene>
<evidence type="ECO:0000313" key="5">
    <source>
        <dbReference type="EMBL" id="CAD9975813.1"/>
    </source>
</evidence>
<dbReference type="EMBL" id="HBHT01024483">
    <property type="protein sequence ID" value="CAD9975813.1"/>
    <property type="molecule type" value="Transcribed_RNA"/>
</dbReference>
<feature type="signal peptide" evidence="4">
    <location>
        <begin position="1"/>
        <end position="26"/>
    </location>
</feature>
<dbReference type="Gene3D" id="3.40.50.720">
    <property type="entry name" value="NAD(P)-binding Rossmann-like Domain"/>
    <property type="match status" value="1"/>
</dbReference>
<evidence type="ECO:0000256" key="2">
    <source>
        <dbReference type="RuleBase" id="RU000363"/>
    </source>
</evidence>
<dbReference type="FunFam" id="3.40.50.720:FF:000084">
    <property type="entry name" value="Short-chain dehydrogenase reductase"/>
    <property type="match status" value="1"/>
</dbReference>
<proteinExistence type="inferred from homology"/>
<dbReference type="InterPro" id="IPR036291">
    <property type="entry name" value="NAD(P)-bd_dom_sf"/>
</dbReference>
<accession>A0A7S3DS76</accession>
<dbReference type="InterPro" id="IPR020904">
    <property type="entry name" value="Sc_DH/Rdtase_CS"/>
</dbReference>
<keyword evidence="4" id="KW-0732">Signal</keyword>
<dbReference type="CDD" id="cd05233">
    <property type="entry name" value="SDR_c"/>
    <property type="match status" value="1"/>
</dbReference>
<protein>
    <recommendedName>
        <fullName evidence="6">Ketoacyl reductase</fullName>
    </recommendedName>
</protein>
<dbReference type="Pfam" id="PF00106">
    <property type="entry name" value="adh_short"/>
    <property type="match status" value="2"/>
</dbReference>
<dbReference type="PRINTS" id="PR00080">
    <property type="entry name" value="SDRFAMILY"/>
</dbReference>
<reference evidence="5" key="1">
    <citation type="submission" date="2021-01" db="EMBL/GenBank/DDBJ databases">
        <authorList>
            <person name="Corre E."/>
            <person name="Pelletier E."/>
            <person name="Niang G."/>
            <person name="Scheremetjew M."/>
            <person name="Finn R."/>
            <person name="Kale V."/>
            <person name="Holt S."/>
            <person name="Cochrane G."/>
            <person name="Meng A."/>
            <person name="Brown T."/>
            <person name="Cohen L."/>
        </authorList>
    </citation>
    <scope>NUCLEOTIDE SEQUENCE</scope>
    <source>
        <strain evidence="5">CCMP125</strain>
    </source>
</reference>
<evidence type="ECO:0008006" key="6">
    <source>
        <dbReference type="Google" id="ProtNLM"/>
    </source>
</evidence>
<evidence type="ECO:0000256" key="3">
    <source>
        <dbReference type="SAM" id="MobiDB-lite"/>
    </source>
</evidence>
<sequence>MPLYCQGKIADLLFLLPLLLIAMAPSSSIVAAAASSLKLSGQRVLVTGSGRGIGRAIAVICHKHGANVAITSRTESELMETKSAMISATEQYLAESNKNSGDEDNCEDEPKSRDHSILIQTTDVTNTEQVEQMVKTVVDAWGGIDILVNNAGCSQPTKGPADTLDADDFTSLLQLNVVAVQRVTSAVVRQAMRQQKHGAIINISSKAGKVGLPNNSFYVASKFALEGLTASWAAELADAGITVNSISPGMVNTQSFPKPPGRKGVRSAESIEDGLLFLMTEIGRDLTGQYMHVDEYDEVLRRTLPPELALKTINEANFVDSLRPERLN</sequence>
<dbReference type="PRINTS" id="PR00081">
    <property type="entry name" value="GDHRDH"/>
</dbReference>
<dbReference type="SUPFAM" id="SSF51735">
    <property type="entry name" value="NAD(P)-binding Rossmann-fold domains"/>
    <property type="match status" value="1"/>
</dbReference>
<dbReference type="GO" id="GO:0016616">
    <property type="term" value="F:oxidoreductase activity, acting on the CH-OH group of donors, NAD or NADP as acceptor"/>
    <property type="evidence" value="ECO:0007669"/>
    <property type="project" value="TreeGrafter"/>
</dbReference>
<feature type="chain" id="PRO_5031504935" description="Ketoacyl reductase" evidence="4">
    <location>
        <begin position="27"/>
        <end position="328"/>
    </location>
</feature>